<dbReference type="Gene3D" id="1.10.3020.10">
    <property type="entry name" value="alpha-amino acid ester hydrolase ( Helical cap domain)"/>
    <property type="match status" value="1"/>
</dbReference>
<dbReference type="InterPro" id="IPR008979">
    <property type="entry name" value="Galactose-bd-like_sf"/>
</dbReference>
<dbReference type="InterPro" id="IPR013736">
    <property type="entry name" value="Xaa-Pro_dipept_C"/>
</dbReference>
<dbReference type="RefSeq" id="WP_133998940.1">
    <property type="nucleotide sequence ID" value="NZ_SODV01000002.1"/>
</dbReference>
<dbReference type="Pfam" id="PF02129">
    <property type="entry name" value="Peptidase_S15"/>
    <property type="match status" value="1"/>
</dbReference>
<gene>
    <name evidence="3" type="ORF">EDB95_5023</name>
</gene>
<dbReference type="SMART" id="SM00939">
    <property type="entry name" value="PepX_C"/>
    <property type="match status" value="1"/>
</dbReference>
<dbReference type="SUPFAM" id="SSF49785">
    <property type="entry name" value="Galactose-binding domain-like"/>
    <property type="match status" value="1"/>
</dbReference>
<dbReference type="Pfam" id="PF08530">
    <property type="entry name" value="PepX_C"/>
    <property type="match status" value="1"/>
</dbReference>
<organism evidence="3 4">
    <name type="scientific">Dinghuibacter silviterrae</name>
    <dbReference type="NCBI Taxonomy" id="1539049"/>
    <lineage>
        <taxon>Bacteria</taxon>
        <taxon>Pseudomonadati</taxon>
        <taxon>Bacteroidota</taxon>
        <taxon>Chitinophagia</taxon>
        <taxon>Chitinophagales</taxon>
        <taxon>Chitinophagaceae</taxon>
        <taxon>Dinghuibacter</taxon>
    </lineage>
</organism>
<dbReference type="InterPro" id="IPR005674">
    <property type="entry name" value="CocE/Ser_esterase"/>
</dbReference>
<evidence type="ECO:0000313" key="4">
    <source>
        <dbReference type="Proteomes" id="UP000294498"/>
    </source>
</evidence>
<comment type="caution">
    <text evidence="3">The sequence shown here is derived from an EMBL/GenBank/DDBJ whole genome shotgun (WGS) entry which is preliminary data.</text>
</comment>
<name>A0A4R8DHI3_9BACT</name>
<sequence>MRKVFFPAFLFFFHQLSAQQIFFPKENFKDSVTLAAAIPALAAQVITEYKNEDKTDYYDNLFRFQLMAKQYDQAIATIDSLRSVIPSAGQKGINGLGFQYSTFAKAKLASQKGNLSFGDCFKRIFATEYERLDADARYILSVRLLYDIRPLKKGLDQLIDIQRQKDTISLKEAAQLIRVYNSYIVYSDIMLLMNPIVAAEDKKEFIIDQVLIKTRDGSLIEAEAGRPGDAKGKLPTIFIFNIYIDSANDAAMIKRYVSSGYACVMAFTRGKGKSPQAIEPFEHDADDAYDVIDWISNQPWSDKKVGMTGGSYLGFAQWAAAKSLHPALKTIMPEVAVGSGIDFPMGGNIFMSYMLQWIHYVTNSKQTDNVDFNNTNHWDSVNMNWYRRGAAYRALDTVEGRPNPIFQRWLQHPSFDSFWQNTRAYGQDFSKINIPVLTTTGYYDGDGKGAMHYYREHYLHNPHADNYLVIGPYNHGGAQGYPQTELYGYKVDSVATAFNFTDLGIKWFNYVLKDSARPALLQDKVNYEVMGANEWKHVPSLADMSNDTLTFYLGNIRVDQHYKLSEVPRPDEFIRQEVDLADRTDSASDEEAFKIIDKTIDAKNAISFISKPMEQPLIVSGSFVASLKAALNKRDMDLAMYLYERMPDGKYFYLESALLRASYAKDHSNRQLLEPGRKETIPVDKAGMTAKALSKGSRLVIVLRINKSPGWQINYGTGKDVSDETIADAKEPLEIKWFSDSYIKVPVWR</sequence>
<reference evidence="3 4" key="1">
    <citation type="submission" date="2019-03" db="EMBL/GenBank/DDBJ databases">
        <title>Genomic Encyclopedia of Type Strains, Phase IV (KMG-IV): sequencing the most valuable type-strain genomes for metagenomic binning, comparative biology and taxonomic classification.</title>
        <authorList>
            <person name="Goeker M."/>
        </authorList>
    </citation>
    <scope>NUCLEOTIDE SEQUENCE [LARGE SCALE GENOMIC DNA]</scope>
    <source>
        <strain evidence="3 4">DSM 100059</strain>
    </source>
</reference>
<proteinExistence type="predicted"/>
<dbReference type="GO" id="GO:0008239">
    <property type="term" value="F:dipeptidyl-peptidase activity"/>
    <property type="evidence" value="ECO:0007669"/>
    <property type="project" value="InterPro"/>
</dbReference>
<keyword evidence="4" id="KW-1185">Reference proteome</keyword>
<dbReference type="OrthoDB" id="319764at2"/>
<dbReference type="InterPro" id="IPR000383">
    <property type="entry name" value="Xaa-Pro-like_dom"/>
</dbReference>
<dbReference type="Gene3D" id="2.60.120.260">
    <property type="entry name" value="Galactose-binding domain-like"/>
    <property type="match status" value="1"/>
</dbReference>
<evidence type="ECO:0000259" key="2">
    <source>
        <dbReference type="SMART" id="SM00939"/>
    </source>
</evidence>
<evidence type="ECO:0000313" key="3">
    <source>
        <dbReference type="EMBL" id="TDW97179.1"/>
    </source>
</evidence>
<protein>
    <recommendedName>
        <fullName evidence="2">Xaa-Pro dipeptidyl-peptidase C-terminal domain-containing protein</fullName>
    </recommendedName>
</protein>
<dbReference type="NCBIfam" id="TIGR00976">
    <property type="entry name" value="CocE_NonD"/>
    <property type="match status" value="1"/>
</dbReference>
<keyword evidence="1" id="KW-0378">Hydrolase</keyword>
<dbReference type="Proteomes" id="UP000294498">
    <property type="component" value="Unassembled WGS sequence"/>
</dbReference>
<evidence type="ECO:0000256" key="1">
    <source>
        <dbReference type="ARBA" id="ARBA00022801"/>
    </source>
</evidence>
<dbReference type="Gene3D" id="3.40.50.1820">
    <property type="entry name" value="alpha/beta hydrolase"/>
    <property type="match status" value="1"/>
</dbReference>
<dbReference type="SUPFAM" id="SSF53474">
    <property type="entry name" value="alpha/beta-Hydrolases"/>
    <property type="match status" value="1"/>
</dbReference>
<accession>A0A4R8DHI3</accession>
<feature type="domain" description="Xaa-Pro dipeptidyl-peptidase C-terminal" evidence="2">
    <location>
        <begin position="505"/>
        <end position="736"/>
    </location>
</feature>
<dbReference type="EMBL" id="SODV01000002">
    <property type="protein sequence ID" value="TDW97179.1"/>
    <property type="molecule type" value="Genomic_DNA"/>
</dbReference>
<dbReference type="AlphaFoldDB" id="A0A4R8DHI3"/>
<dbReference type="InterPro" id="IPR029058">
    <property type="entry name" value="AB_hydrolase_fold"/>
</dbReference>